<comment type="caution">
    <text evidence="9">The sequence shown here is derived from an EMBL/GenBank/DDBJ whole genome shotgun (WGS) entry which is preliminary data.</text>
</comment>
<evidence type="ECO:0000256" key="3">
    <source>
        <dbReference type="ARBA" id="ARBA00022676"/>
    </source>
</evidence>
<protein>
    <submittedName>
        <fullName evidence="9">Uncharacterized protein</fullName>
    </submittedName>
</protein>
<sequence>MIFSFLKKHWVLVVILAIGLFLRTYDIVDRYEFAHDGDLFSWIVKDIVVDKHLRLIGQLTTAPGIFIGPLFYYSLIPFFLLFNMDPIGAVIPVILIGMITIASYYFVFSKLFNKTTGFIGAFLQAVLLASVYFDQRIVPSTPTNLWLIWYFYCVVMVSRGKFNVLWILGLLIGLIWHIHIALLPALIAIPTALLFAKKLPPKKDILLFITTLAISSLPLFMFEVRHGFSQSQSLIQNFTSAHNAEPGGLGKLNHVFLKITHNITRLFFYPQSVPGNNKLLVLAIFASGILLVKTKLLKGKELALMYTWTLGVILFFAFSSSELSEYYFASIEIVFITFATLLLYLLYKGSSIGKFLVLSILSLVLIKNLNFHLNEKVYQKGYNERKSLAEYITRDSREKGYPCVAVSYITSPGENVGFRYFFWLNKLHVNQPKDGGPVYSIVLPNELADGENTRQFGQIKVIPPGKVEGREEMEKNCSGENPNLTDPMFGFVK</sequence>
<feature type="transmembrane region" description="Helical" evidence="8">
    <location>
        <begin position="355"/>
        <end position="373"/>
    </location>
</feature>
<gene>
    <name evidence="9" type="ORF">A3D26_04280</name>
</gene>
<feature type="transmembrane region" description="Helical" evidence="8">
    <location>
        <begin position="114"/>
        <end position="133"/>
    </location>
</feature>
<dbReference type="GO" id="GO:0005886">
    <property type="term" value="C:plasma membrane"/>
    <property type="evidence" value="ECO:0007669"/>
    <property type="project" value="UniProtKB-SubCell"/>
</dbReference>
<keyword evidence="2" id="KW-1003">Cell membrane</keyword>
<feature type="transmembrane region" description="Helical" evidence="8">
    <location>
        <begin position="205"/>
        <end position="222"/>
    </location>
</feature>
<dbReference type="STRING" id="1797516.A3D26_04280"/>
<feature type="transmembrane region" description="Helical" evidence="8">
    <location>
        <begin position="174"/>
        <end position="196"/>
    </location>
</feature>
<evidence type="ECO:0000313" key="9">
    <source>
        <dbReference type="EMBL" id="OGY11228.1"/>
    </source>
</evidence>
<dbReference type="GO" id="GO:0009103">
    <property type="term" value="P:lipopolysaccharide biosynthetic process"/>
    <property type="evidence" value="ECO:0007669"/>
    <property type="project" value="UniProtKB-ARBA"/>
</dbReference>
<evidence type="ECO:0000256" key="4">
    <source>
        <dbReference type="ARBA" id="ARBA00022679"/>
    </source>
</evidence>
<keyword evidence="6 8" id="KW-1133">Transmembrane helix</keyword>
<dbReference type="AlphaFoldDB" id="A0A1G1V6Z0"/>
<dbReference type="GO" id="GO:0010041">
    <property type="term" value="P:response to iron(III) ion"/>
    <property type="evidence" value="ECO:0007669"/>
    <property type="project" value="TreeGrafter"/>
</dbReference>
<feature type="transmembrane region" description="Helical" evidence="8">
    <location>
        <begin position="279"/>
        <end position="296"/>
    </location>
</feature>
<keyword evidence="5 8" id="KW-0812">Transmembrane</keyword>
<feature type="transmembrane region" description="Helical" evidence="8">
    <location>
        <begin position="145"/>
        <end position="168"/>
    </location>
</feature>
<keyword evidence="3" id="KW-0328">Glycosyltransferase</keyword>
<proteinExistence type="predicted"/>
<organism evidence="9 10">
    <name type="scientific">Candidatus Blackburnbacteria bacterium RIFCSPHIGHO2_02_FULL_44_20</name>
    <dbReference type="NCBI Taxonomy" id="1797516"/>
    <lineage>
        <taxon>Bacteria</taxon>
        <taxon>Candidatus Blackburniibacteriota</taxon>
    </lineage>
</organism>
<feature type="transmembrane region" description="Helical" evidence="8">
    <location>
        <begin position="89"/>
        <end position="108"/>
    </location>
</feature>
<accession>A0A1G1V6Z0</accession>
<keyword evidence="7 8" id="KW-0472">Membrane</keyword>
<feature type="transmembrane region" description="Helical" evidence="8">
    <location>
        <begin position="303"/>
        <end position="320"/>
    </location>
</feature>
<feature type="transmembrane region" description="Helical" evidence="8">
    <location>
        <begin position="326"/>
        <end position="346"/>
    </location>
</feature>
<dbReference type="Proteomes" id="UP000178319">
    <property type="component" value="Unassembled WGS sequence"/>
</dbReference>
<evidence type="ECO:0000256" key="6">
    <source>
        <dbReference type="ARBA" id="ARBA00022989"/>
    </source>
</evidence>
<name>A0A1G1V6Z0_9BACT</name>
<feature type="transmembrane region" description="Helical" evidence="8">
    <location>
        <begin position="62"/>
        <end position="82"/>
    </location>
</feature>
<evidence type="ECO:0000256" key="5">
    <source>
        <dbReference type="ARBA" id="ARBA00022692"/>
    </source>
</evidence>
<dbReference type="PANTHER" id="PTHR33908:SF3">
    <property type="entry name" value="UNDECAPRENYL PHOSPHATE-ALPHA-4-AMINO-4-DEOXY-L-ARABINOSE ARABINOSYL TRANSFERASE"/>
    <property type="match status" value="1"/>
</dbReference>
<reference evidence="9 10" key="1">
    <citation type="journal article" date="2016" name="Nat. Commun.">
        <title>Thousands of microbial genomes shed light on interconnected biogeochemical processes in an aquifer system.</title>
        <authorList>
            <person name="Anantharaman K."/>
            <person name="Brown C.T."/>
            <person name="Hug L.A."/>
            <person name="Sharon I."/>
            <person name="Castelle C.J."/>
            <person name="Probst A.J."/>
            <person name="Thomas B.C."/>
            <person name="Singh A."/>
            <person name="Wilkins M.J."/>
            <person name="Karaoz U."/>
            <person name="Brodie E.L."/>
            <person name="Williams K.H."/>
            <person name="Hubbard S.S."/>
            <person name="Banfield J.F."/>
        </authorList>
    </citation>
    <scope>NUCLEOTIDE SEQUENCE [LARGE SCALE GENOMIC DNA]</scope>
</reference>
<keyword evidence="4" id="KW-0808">Transferase</keyword>
<evidence type="ECO:0000313" key="10">
    <source>
        <dbReference type="Proteomes" id="UP000178319"/>
    </source>
</evidence>
<dbReference type="PANTHER" id="PTHR33908">
    <property type="entry name" value="MANNOSYLTRANSFERASE YKCB-RELATED"/>
    <property type="match status" value="1"/>
</dbReference>
<evidence type="ECO:0000256" key="7">
    <source>
        <dbReference type="ARBA" id="ARBA00023136"/>
    </source>
</evidence>
<dbReference type="GO" id="GO:0016763">
    <property type="term" value="F:pentosyltransferase activity"/>
    <property type="evidence" value="ECO:0007669"/>
    <property type="project" value="TreeGrafter"/>
</dbReference>
<comment type="subcellular location">
    <subcellularLocation>
        <location evidence="1">Cell membrane</location>
        <topology evidence="1">Multi-pass membrane protein</topology>
    </subcellularLocation>
</comment>
<evidence type="ECO:0000256" key="8">
    <source>
        <dbReference type="SAM" id="Phobius"/>
    </source>
</evidence>
<evidence type="ECO:0000256" key="1">
    <source>
        <dbReference type="ARBA" id="ARBA00004651"/>
    </source>
</evidence>
<dbReference type="EMBL" id="MHBZ01000021">
    <property type="protein sequence ID" value="OGY11228.1"/>
    <property type="molecule type" value="Genomic_DNA"/>
</dbReference>
<dbReference type="InterPro" id="IPR050297">
    <property type="entry name" value="LipidA_mod_glycosyltrf_83"/>
</dbReference>
<evidence type="ECO:0000256" key="2">
    <source>
        <dbReference type="ARBA" id="ARBA00022475"/>
    </source>
</evidence>